<dbReference type="AlphaFoldDB" id="A0A9Q1GZ45"/>
<dbReference type="GO" id="GO:0005673">
    <property type="term" value="C:transcription factor TFIIE complex"/>
    <property type="evidence" value="ECO:0007669"/>
    <property type="project" value="TreeGrafter"/>
</dbReference>
<evidence type="ECO:0000256" key="1">
    <source>
        <dbReference type="ARBA" id="ARBA00008947"/>
    </source>
</evidence>
<keyword evidence="2" id="KW-0805">Transcription regulation</keyword>
<evidence type="ECO:0000256" key="4">
    <source>
        <dbReference type="SAM" id="MobiDB-lite"/>
    </source>
</evidence>
<accession>A0A9Q1GZ45</accession>
<keyword evidence="7" id="KW-1185">Reference proteome</keyword>
<dbReference type="InterPro" id="IPR013083">
    <property type="entry name" value="Znf_RING/FYVE/PHD"/>
</dbReference>
<dbReference type="PANTHER" id="PTHR13097">
    <property type="entry name" value="TRANSCRIPTION INITIATION FACTOR IIE, ALPHA SUBUNIT"/>
    <property type="match status" value="1"/>
</dbReference>
<evidence type="ECO:0000259" key="5">
    <source>
        <dbReference type="PROSITE" id="PS51344"/>
    </source>
</evidence>
<gene>
    <name evidence="6" type="ORF">HOLleu_32614</name>
</gene>
<organism evidence="6 7">
    <name type="scientific">Holothuria leucospilota</name>
    <name type="common">Black long sea cucumber</name>
    <name type="synonym">Mertensiothuria leucospilota</name>
    <dbReference type="NCBI Taxonomy" id="206669"/>
    <lineage>
        <taxon>Eukaryota</taxon>
        <taxon>Metazoa</taxon>
        <taxon>Echinodermata</taxon>
        <taxon>Eleutherozoa</taxon>
        <taxon>Echinozoa</taxon>
        <taxon>Holothuroidea</taxon>
        <taxon>Aspidochirotacea</taxon>
        <taxon>Aspidochirotida</taxon>
        <taxon>Holothuriidae</taxon>
        <taxon>Holothuria</taxon>
    </lineage>
</organism>
<dbReference type="Gene3D" id="6.10.140.1250">
    <property type="match status" value="1"/>
</dbReference>
<dbReference type="Proteomes" id="UP001152320">
    <property type="component" value="Chromosome 16"/>
</dbReference>
<keyword evidence="3" id="KW-0804">Transcription</keyword>
<feature type="compositionally biased region" description="Acidic residues" evidence="4">
    <location>
        <begin position="343"/>
        <end position="354"/>
    </location>
</feature>
<dbReference type="Pfam" id="PF02002">
    <property type="entry name" value="TFIIE_alpha"/>
    <property type="match status" value="1"/>
</dbReference>
<dbReference type="PROSITE" id="PS51344">
    <property type="entry name" value="HTH_TFE_IIE"/>
    <property type="match status" value="1"/>
</dbReference>
<dbReference type="PANTHER" id="PTHR13097:SF7">
    <property type="entry name" value="GENERAL TRANSCRIPTION FACTOR IIE SUBUNIT 1"/>
    <property type="match status" value="1"/>
</dbReference>
<proteinExistence type="inferred from homology"/>
<reference evidence="6" key="1">
    <citation type="submission" date="2021-10" db="EMBL/GenBank/DDBJ databases">
        <title>Tropical sea cucumber genome reveals ecological adaptation and Cuvierian tubules defense mechanism.</title>
        <authorList>
            <person name="Chen T."/>
        </authorList>
    </citation>
    <scope>NUCLEOTIDE SEQUENCE</scope>
    <source>
        <strain evidence="6">Nanhai2018</strain>
        <tissue evidence="6">Muscle</tissue>
    </source>
</reference>
<dbReference type="SMART" id="SM00531">
    <property type="entry name" value="TFIIE"/>
    <property type="match status" value="1"/>
</dbReference>
<sequence length="433" mass="49305">MVTMSVAQKVSEDPDLVKEIPDDLKKLAKYVMRGFYTIEHVLIVDLLVRNVIMKDDDLADLLKFDKKHLRSMLNKLKSDKLLKSTLRVETQADGKTNRHNYYFINYKVFVNVVKYKLDKMRQKIESRERESTCKALYKCVNCDKQYNEYDTGDLIDFMSGEMKCTLCGSEVIEDETVAPEKDTYMQIALFNEQMRPLFDLLKEVEHIKLAPEVLEPTPVIANENTRTKQYSSSQKNQAGWSASSRPDYDLYNQQVTINMGDESKNGETGEKKEVKERPVWMVGSTVDGAISEPDSVVERMDTKQAGVSTKGQSHDKEEIMMALLVHERKAGTQPQMSAALSDNESDESASDDDFPTSSIGRKEETGLYRQAAPSSHIEMDDDEDDEEEEVMISVRGQSVPFSEVTSDHVAEMTPMEKEIYIKLAQEAYAAMHD</sequence>
<dbReference type="InterPro" id="IPR024550">
    <property type="entry name" value="TFIIEa/SarR/Rpc3_HTH_dom"/>
</dbReference>
<dbReference type="InterPro" id="IPR017919">
    <property type="entry name" value="TFIIE/TFIIEa_HTH"/>
</dbReference>
<protein>
    <submittedName>
        <fullName evidence="6">General transcription factor IIE subunit 1</fullName>
    </submittedName>
</protein>
<evidence type="ECO:0000313" key="7">
    <source>
        <dbReference type="Proteomes" id="UP001152320"/>
    </source>
</evidence>
<dbReference type="InterPro" id="IPR002853">
    <property type="entry name" value="TFIIE_asu"/>
</dbReference>
<dbReference type="EMBL" id="JAIZAY010000016">
    <property type="protein sequence ID" value="KAJ8027465.1"/>
    <property type="molecule type" value="Genomic_DNA"/>
</dbReference>
<dbReference type="SUPFAM" id="SSF57783">
    <property type="entry name" value="Zinc beta-ribbon"/>
    <property type="match status" value="1"/>
</dbReference>
<comment type="similarity">
    <text evidence="1">Belongs to the TFIIE alpha subunit family.</text>
</comment>
<dbReference type="Gene3D" id="3.30.40.10">
    <property type="entry name" value="Zinc/RING finger domain, C3HC4 (zinc finger)"/>
    <property type="match status" value="1"/>
</dbReference>
<dbReference type="Pfam" id="PF11521">
    <property type="entry name" value="TFIIE-A_C"/>
    <property type="match status" value="1"/>
</dbReference>
<feature type="region of interest" description="Disordered" evidence="4">
    <location>
        <begin position="226"/>
        <end position="245"/>
    </location>
</feature>
<feature type="region of interest" description="Disordered" evidence="4">
    <location>
        <begin position="330"/>
        <end position="387"/>
    </location>
</feature>
<feature type="compositionally biased region" description="Polar residues" evidence="4">
    <location>
        <begin position="226"/>
        <end position="244"/>
    </location>
</feature>
<evidence type="ECO:0000256" key="3">
    <source>
        <dbReference type="ARBA" id="ARBA00023163"/>
    </source>
</evidence>
<comment type="caution">
    <text evidence="6">The sequence shown here is derived from an EMBL/GenBank/DDBJ whole genome shotgun (WGS) entry which is preliminary data.</text>
</comment>
<dbReference type="OrthoDB" id="361102at2759"/>
<evidence type="ECO:0000313" key="6">
    <source>
        <dbReference type="EMBL" id="KAJ8027465.1"/>
    </source>
</evidence>
<dbReference type="InterPro" id="IPR039997">
    <property type="entry name" value="TFE"/>
</dbReference>
<name>A0A9Q1GZ45_HOLLE</name>
<feature type="domain" description="HTH TFE/IIEalpha-type" evidence="5">
    <location>
        <begin position="24"/>
        <end position="114"/>
    </location>
</feature>
<evidence type="ECO:0000256" key="2">
    <source>
        <dbReference type="ARBA" id="ARBA00023015"/>
    </source>
</evidence>
<dbReference type="GO" id="GO:0006367">
    <property type="term" value="P:transcription initiation at RNA polymerase II promoter"/>
    <property type="evidence" value="ECO:0007669"/>
    <property type="project" value="InterPro"/>
</dbReference>
<dbReference type="InterPro" id="IPR021600">
    <property type="entry name" value="TFIIE_asu_C"/>
</dbReference>